<proteinExistence type="predicted"/>
<protein>
    <submittedName>
        <fullName evidence="2">Uncharacterized protein</fullName>
    </submittedName>
</protein>
<gene>
    <name evidence="2" type="ORF">OIU80_06055</name>
</gene>
<keyword evidence="1" id="KW-1133">Transmembrane helix</keyword>
<dbReference type="Proteomes" id="UP001151133">
    <property type="component" value="Unassembled WGS sequence"/>
</dbReference>
<feature type="transmembrane region" description="Helical" evidence="1">
    <location>
        <begin position="124"/>
        <end position="144"/>
    </location>
</feature>
<evidence type="ECO:0000313" key="3">
    <source>
        <dbReference type="Proteomes" id="UP001151133"/>
    </source>
</evidence>
<accession>A0A9X3C7N2</accession>
<reference evidence="2" key="1">
    <citation type="submission" date="2022-10" db="EMBL/GenBank/DDBJ databases">
        <title>Two novel species of Flavobacterium.</title>
        <authorList>
            <person name="Liu Q."/>
            <person name="Xin Y.-H."/>
        </authorList>
    </citation>
    <scope>NUCLEOTIDE SEQUENCE</scope>
    <source>
        <strain evidence="2">LS1R47</strain>
    </source>
</reference>
<comment type="caution">
    <text evidence="2">The sequence shown here is derived from an EMBL/GenBank/DDBJ whole genome shotgun (WGS) entry which is preliminary data.</text>
</comment>
<evidence type="ECO:0000256" key="1">
    <source>
        <dbReference type="SAM" id="Phobius"/>
    </source>
</evidence>
<dbReference type="AlphaFoldDB" id="A0A9X3C7N2"/>
<evidence type="ECO:0000313" key="2">
    <source>
        <dbReference type="EMBL" id="MCV9931842.1"/>
    </source>
</evidence>
<sequence>MKKLLCYIIIIFSTLAITSEVILNFPKLRLLHYSFNTEKYFEEDHLIILNENKSSTSKGVGGMIIYDGILKKNKIKNKISVYPESMEDKILSDGRNIYCKVWYCKNLNYVILKEENNLYPYRFWNVWIGFIFYILAIPCVIFLIKNRRSENLFISDVKNIINNIKK</sequence>
<dbReference type="EMBL" id="JAOZEV010000003">
    <property type="protein sequence ID" value="MCV9931842.1"/>
    <property type="molecule type" value="Genomic_DNA"/>
</dbReference>
<keyword evidence="1" id="KW-0812">Transmembrane</keyword>
<name>A0A9X3C7N2_9FLAO</name>
<keyword evidence="3" id="KW-1185">Reference proteome</keyword>
<dbReference type="RefSeq" id="WP_264286150.1">
    <property type="nucleotide sequence ID" value="NZ_JAOZEV010000003.1"/>
</dbReference>
<organism evidence="2 3">
    <name type="scientific">Flavobacterium frigoritolerans</name>
    <dbReference type="NCBI Taxonomy" id="2987686"/>
    <lineage>
        <taxon>Bacteria</taxon>
        <taxon>Pseudomonadati</taxon>
        <taxon>Bacteroidota</taxon>
        <taxon>Flavobacteriia</taxon>
        <taxon>Flavobacteriales</taxon>
        <taxon>Flavobacteriaceae</taxon>
        <taxon>Flavobacterium</taxon>
    </lineage>
</organism>
<keyword evidence="1" id="KW-0472">Membrane</keyword>